<dbReference type="PANTHER" id="PTHR46797">
    <property type="entry name" value="HTH-TYPE TRANSCRIPTIONAL REGULATOR"/>
    <property type="match status" value="1"/>
</dbReference>
<evidence type="ECO:0000256" key="1">
    <source>
        <dbReference type="ARBA" id="ARBA00023125"/>
    </source>
</evidence>
<feature type="domain" description="HTH cro/C1-type" evidence="2">
    <location>
        <begin position="27"/>
        <end position="81"/>
    </location>
</feature>
<sequence length="135" mass="15041">MRNFFLCNFALLETRPQNRRMNIGAAIRKVRLEKGLTLEAVALEAGTYAGNLSKIERSQQLPSLELLHKLSHALGTKTSELYAVAESESEGGEEAASDQSNEVILVRRNFQALTPKNRRLAIEFLKLLGQSQDEA</sequence>
<evidence type="ECO:0000259" key="2">
    <source>
        <dbReference type="PROSITE" id="PS50943"/>
    </source>
</evidence>
<dbReference type="Gene3D" id="1.10.260.40">
    <property type="entry name" value="lambda repressor-like DNA-binding domains"/>
    <property type="match status" value="1"/>
</dbReference>
<protein>
    <submittedName>
        <fullName evidence="3">Helix-turn-helix protein</fullName>
    </submittedName>
</protein>
<dbReference type="CDD" id="cd00093">
    <property type="entry name" value="HTH_XRE"/>
    <property type="match status" value="1"/>
</dbReference>
<comment type="caution">
    <text evidence="3">The sequence shown here is derived from an EMBL/GenBank/DDBJ whole genome shotgun (WGS) entry which is preliminary data.</text>
</comment>
<evidence type="ECO:0000313" key="3">
    <source>
        <dbReference type="EMBL" id="ROQ45360.1"/>
    </source>
</evidence>
<dbReference type="SMART" id="SM00530">
    <property type="entry name" value="HTH_XRE"/>
    <property type="match status" value="1"/>
</dbReference>
<keyword evidence="1" id="KW-0238">DNA-binding</keyword>
<dbReference type="GO" id="GO:0003700">
    <property type="term" value="F:DNA-binding transcription factor activity"/>
    <property type="evidence" value="ECO:0007669"/>
    <property type="project" value="TreeGrafter"/>
</dbReference>
<dbReference type="PANTHER" id="PTHR46797:SF1">
    <property type="entry name" value="METHYLPHOSPHONATE SYNTHASE"/>
    <property type="match status" value="1"/>
</dbReference>
<name>A0A9X8EDK0_PSEPU</name>
<dbReference type="PROSITE" id="PS50943">
    <property type="entry name" value="HTH_CROC1"/>
    <property type="match status" value="1"/>
</dbReference>
<accession>A0A9X8EDK0</accession>
<dbReference type="GO" id="GO:0005829">
    <property type="term" value="C:cytosol"/>
    <property type="evidence" value="ECO:0007669"/>
    <property type="project" value="TreeGrafter"/>
</dbReference>
<dbReference type="InterPro" id="IPR010982">
    <property type="entry name" value="Lambda_DNA-bd_dom_sf"/>
</dbReference>
<reference evidence="3 4" key="1">
    <citation type="submission" date="2018-11" db="EMBL/GenBank/DDBJ databases">
        <title>Genomic analyses of the natural microbiome of Caenorhabditis elegans.</title>
        <authorList>
            <person name="Samuel B."/>
        </authorList>
    </citation>
    <scope>NUCLEOTIDE SEQUENCE [LARGE SCALE GENOMIC DNA]</scope>
    <source>
        <strain evidence="3 4">BIGb0473</strain>
    </source>
</reference>
<dbReference type="AlphaFoldDB" id="A0A9X8EDK0"/>
<gene>
    <name evidence="3" type="ORF">EDF85_4624</name>
</gene>
<evidence type="ECO:0000313" key="4">
    <source>
        <dbReference type="Proteomes" id="UP000269115"/>
    </source>
</evidence>
<dbReference type="Pfam" id="PF01381">
    <property type="entry name" value="HTH_3"/>
    <property type="match status" value="1"/>
</dbReference>
<dbReference type="InterPro" id="IPR050807">
    <property type="entry name" value="TransReg_Diox_bact_type"/>
</dbReference>
<dbReference type="SUPFAM" id="SSF47413">
    <property type="entry name" value="lambda repressor-like DNA-binding domains"/>
    <property type="match status" value="1"/>
</dbReference>
<dbReference type="Proteomes" id="UP000269115">
    <property type="component" value="Unassembled WGS sequence"/>
</dbReference>
<dbReference type="EMBL" id="RJUR01000017">
    <property type="protein sequence ID" value="ROQ45360.1"/>
    <property type="molecule type" value="Genomic_DNA"/>
</dbReference>
<organism evidence="3 4">
    <name type="scientific">Pseudomonas putida</name>
    <name type="common">Arthrobacter siderocapsulatus</name>
    <dbReference type="NCBI Taxonomy" id="303"/>
    <lineage>
        <taxon>Bacteria</taxon>
        <taxon>Pseudomonadati</taxon>
        <taxon>Pseudomonadota</taxon>
        <taxon>Gammaproteobacteria</taxon>
        <taxon>Pseudomonadales</taxon>
        <taxon>Pseudomonadaceae</taxon>
        <taxon>Pseudomonas</taxon>
    </lineage>
</organism>
<dbReference type="GO" id="GO:0003677">
    <property type="term" value="F:DNA binding"/>
    <property type="evidence" value="ECO:0007669"/>
    <property type="project" value="UniProtKB-KW"/>
</dbReference>
<proteinExistence type="predicted"/>
<dbReference type="InterPro" id="IPR001387">
    <property type="entry name" value="Cro/C1-type_HTH"/>
</dbReference>